<evidence type="ECO:0000259" key="2">
    <source>
        <dbReference type="PROSITE" id="PS52004"/>
    </source>
</evidence>
<dbReference type="InterPro" id="IPR011032">
    <property type="entry name" value="GroES-like_sf"/>
</dbReference>
<dbReference type="InterPro" id="IPR042104">
    <property type="entry name" value="PKS_dehydratase_sf"/>
</dbReference>
<accession>A0A8J6LN73</accession>
<dbReference type="PANTHER" id="PTHR43775:SF23">
    <property type="entry name" value="FATTY ACID SYNTHASE 3"/>
    <property type="match status" value="1"/>
</dbReference>
<dbReference type="PANTHER" id="PTHR43775">
    <property type="entry name" value="FATTY ACID SYNTHASE"/>
    <property type="match status" value="1"/>
</dbReference>
<evidence type="ECO:0000256" key="1">
    <source>
        <dbReference type="RuleBase" id="RU003694"/>
    </source>
</evidence>
<evidence type="ECO:0000313" key="3">
    <source>
        <dbReference type="EMBL" id="KAH0818841.1"/>
    </source>
</evidence>
<dbReference type="SMART" id="SM00825">
    <property type="entry name" value="PKS_KS"/>
    <property type="match status" value="1"/>
</dbReference>
<comment type="caution">
    <text evidence="3">The sequence shown here is derived from an EMBL/GenBank/DDBJ whole genome shotgun (WGS) entry which is preliminary data.</text>
</comment>
<reference evidence="3" key="2">
    <citation type="submission" date="2021-08" db="EMBL/GenBank/DDBJ databases">
        <authorList>
            <person name="Eriksson T."/>
        </authorList>
    </citation>
    <scope>NUCLEOTIDE SEQUENCE</scope>
    <source>
        <strain evidence="3">Stoneville</strain>
        <tissue evidence="3">Whole head</tissue>
    </source>
</reference>
<dbReference type="InterPro" id="IPR014030">
    <property type="entry name" value="Ketoacyl_synth_N"/>
</dbReference>
<gene>
    <name evidence="3" type="ORF">GEV33_003950</name>
</gene>
<dbReference type="InterPro" id="IPR020841">
    <property type="entry name" value="PKS_Beta-ketoAc_synthase_dom"/>
</dbReference>
<dbReference type="Gene3D" id="3.40.47.10">
    <property type="match status" value="3"/>
</dbReference>
<dbReference type="Gene3D" id="3.10.129.110">
    <property type="entry name" value="Polyketide synthase dehydratase"/>
    <property type="match status" value="1"/>
</dbReference>
<dbReference type="Gene3D" id="3.40.366.10">
    <property type="entry name" value="Malonyl-Coenzyme A Acyl Carrier Protein, domain 2"/>
    <property type="match status" value="1"/>
</dbReference>
<dbReference type="Gene3D" id="3.30.70.3290">
    <property type="match status" value="1"/>
</dbReference>
<dbReference type="SMART" id="SM00829">
    <property type="entry name" value="PKS_ER"/>
    <property type="match status" value="1"/>
</dbReference>
<organism evidence="3 4">
    <name type="scientific">Tenebrio molitor</name>
    <name type="common">Yellow mealworm beetle</name>
    <dbReference type="NCBI Taxonomy" id="7067"/>
    <lineage>
        <taxon>Eukaryota</taxon>
        <taxon>Metazoa</taxon>
        <taxon>Ecdysozoa</taxon>
        <taxon>Arthropoda</taxon>
        <taxon>Hexapoda</taxon>
        <taxon>Insecta</taxon>
        <taxon>Pterygota</taxon>
        <taxon>Neoptera</taxon>
        <taxon>Endopterygota</taxon>
        <taxon>Coleoptera</taxon>
        <taxon>Polyphaga</taxon>
        <taxon>Cucujiformia</taxon>
        <taxon>Tenebrionidae</taxon>
        <taxon>Tenebrio</taxon>
    </lineage>
</organism>
<keyword evidence="4" id="KW-1185">Reference proteome</keyword>
<sequence>MVVKCLVVDTRYSKNIKIKFFKYLALILFNIKSVKTAEARQNLVYNEACERWGSDFSAQESSGETFRCHSNATLGCIDAMDGRSDKPDFQYSRWLSSAPPGEEVVIPDMSRRLPDSRNIHEFRDNLFSKTDMVNDDDRRWKLDHLEVPQSSAKIHNINHLDAGYFGVHHRQANHMDPMTRVLLETAVEAIIDAGMNPSEVEGSRTGVFTGTCWSDMENSILTGVTESQKFRMTGYLRSLNAHRQFSERQIQSALDLAFRAIRSGQCDNAIVSGSNLNLHPGNTLQFFRLGVLSNEGVCPKKARRIYAQIINTKANSDGFKEQGITFPSTLAQKQLMTEIYDESGIHHSELSFLEAHGTGTQVGDPQEAEAIDDALARKRHKPLLVGSVKSNMGHTEPASGVCSIIKVLIAMETGLIAPNINLKQIKAGMEGFEQGRLKVVLDLTELEGDEALVGVINLGFGGNNCHAMFKRFKKNKVDEGVPKDDIPTLVCVSGRTEEAVLSLLNDVNCRKLDAEHDQIQEDNILGAIAVQAGLVDVLKSLELIPTAVYGDSWGKIVRAYYYDLITIEETALTAYKISQEPSNDHFDGIAKFNSLLKSLRGHSLSDEMLFKMPKKSLVLNVSDQKLDNKNVLLLEGNLVNFFDYHVSNDYEEFKHIAGHVIDGRNLIPATEYLRLVWQTFAQSRRLLVNDLPVIFENCNFIRAVTMPKNGLVKLVITIQRGTGNFEVMDKDAVLVAGRISLCSNMSQEQVHLEPHVLNTENPTLMLEQDEISKELYIRGYNYWQDRPCLVDSFINFKWEDNWTTFMDKILQMKILQVDTRLLYVPVGIRKLTIDPLKHHQIVESFKDKESLIPVHVYKESNIIKSGGIEIRGIAAKSISKKKPRLEPVLEKYEVVPNQEWLDLTQLMRVNIQIIHENSLETQFKAVELLEGSDEILSPLVCKVLDDVPVVTPDLTVSTKTDLDPIPGVKIEQFVLTPESNLLLIVATKLLQNPTLLKQVLNSLQPKGFVLTREEVEFEISDLDHIKIVTEYQTAKEKLILFKKSEEKIETKFLQNFVKSEANVVVYGQNREPDGLIGLVNCLRKEPGGHKVKGFFMMDETPDFDPKLPFYGDQLRKNLAINIYKSGKWGTYGHLLLEELQENYYSAIIFRDIILASGRISAEAITSDRIEQECLIGIEFAGLDPKGRRVMGVVDNRALATYVRGDSQFLWAVPESWSLEDAVTIPAVYSTVIYALLLAVDLKPKSSVLFEIYVTVGTQDKRNYLRKHYPQIPESHIGNSRDTSFEEMIKAGTNNRGVDLIIGRKVAYY</sequence>
<dbReference type="Pfam" id="PF00109">
    <property type="entry name" value="ketoacyl-synt"/>
    <property type="match status" value="2"/>
</dbReference>
<dbReference type="InterPro" id="IPR032821">
    <property type="entry name" value="PKS_assoc"/>
</dbReference>
<evidence type="ECO:0000313" key="4">
    <source>
        <dbReference type="Proteomes" id="UP000719412"/>
    </source>
</evidence>
<dbReference type="EMBL" id="JABDTM020016511">
    <property type="protein sequence ID" value="KAH0818841.1"/>
    <property type="molecule type" value="Genomic_DNA"/>
</dbReference>
<dbReference type="Pfam" id="PF02801">
    <property type="entry name" value="Ketoacyl-synt_C"/>
    <property type="match status" value="1"/>
</dbReference>
<dbReference type="GO" id="GO:0004312">
    <property type="term" value="F:fatty acid synthase activity"/>
    <property type="evidence" value="ECO:0007669"/>
    <property type="project" value="TreeGrafter"/>
</dbReference>
<dbReference type="SUPFAM" id="SSF53901">
    <property type="entry name" value="Thiolase-like"/>
    <property type="match status" value="1"/>
</dbReference>
<dbReference type="SUPFAM" id="SSF50129">
    <property type="entry name" value="GroES-like"/>
    <property type="match status" value="1"/>
</dbReference>
<dbReference type="InterPro" id="IPR014031">
    <property type="entry name" value="Ketoacyl_synth_C"/>
</dbReference>
<comment type="similarity">
    <text evidence="1">Belongs to the thiolase-like superfamily. Beta-ketoacyl-ACP synthases family.</text>
</comment>
<dbReference type="InterPro" id="IPR001227">
    <property type="entry name" value="Ac_transferase_dom_sf"/>
</dbReference>
<name>A0A8J6LN73_TENMO</name>
<dbReference type="InterPro" id="IPR036291">
    <property type="entry name" value="NAD(P)-bd_dom_sf"/>
</dbReference>
<protein>
    <recommendedName>
        <fullName evidence="2">Ketosynthase family 3 (KS3) domain-containing protein</fullName>
    </recommendedName>
</protein>
<dbReference type="Gene3D" id="3.90.180.10">
    <property type="entry name" value="Medium-chain alcohol dehydrogenases, catalytic domain"/>
    <property type="match status" value="1"/>
</dbReference>
<dbReference type="Pfam" id="PF21149">
    <property type="entry name" value="FAS_pseudo-KR"/>
    <property type="match status" value="1"/>
</dbReference>
<keyword evidence="1" id="KW-0808">Transferase</keyword>
<dbReference type="InterPro" id="IPR020843">
    <property type="entry name" value="ER"/>
</dbReference>
<dbReference type="InterPro" id="IPR016039">
    <property type="entry name" value="Thiolase-like"/>
</dbReference>
<dbReference type="PROSITE" id="PS52004">
    <property type="entry name" value="KS3_2"/>
    <property type="match status" value="1"/>
</dbReference>
<reference evidence="3" key="1">
    <citation type="journal article" date="2020" name="J Insects Food Feed">
        <title>The yellow mealworm (Tenebrio molitor) genome: a resource for the emerging insects as food and feed industry.</title>
        <authorList>
            <person name="Eriksson T."/>
            <person name="Andere A."/>
            <person name="Kelstrup H."/>
            <person name="Emery V."/>
            <person name="Picard C."/>
        </authorList>
    </citation>
    <scope>NUCLEOTIDE SEQUENCE</scope>
    <source>
        <strain evidence="3">Stoneville</strain>
        <tissue evidence="3">Whole head</tissue>
    </source>
</reference>
<dbReference type="CDD" id="cd00833">
    <property type="entry name" value="PKS"/>
    <property type="match status" value="1"/>
</dbReference>
<dbReference type="InterPro" id="IPR050091">
    <property type="entry name" value="PKS_NRPS_Biosynth_Enz"/>
</dbReference>
<dbReference type="GO" id="GO:0006633">
    <property type="term" value="P:fatty acid biosynthetic process"/>
    <property type="evidence" value="ECO:0007669"/>
    <property type="project" value="TreeGrafter"/>
</dbReference>
<dbReference type="Pfam" id="PF16197">
    <property type="entry name" value="KAsynt_C_assoc"/>
    <property type="match status" value="1"/>
</dbReference>
<dbReference type="SUPFAM" id="SSF51735">
    <property type="entry name" value="NAD(P)-binding Rossmann-fold domains"/>
    <property type="match status" value="1"/>
</dbReference>
<dbReference type="InterPro" id="IPR049391">
    <property type="entry name" value="FAS_pseudo-KR"/>
</dbReference>
<dbReference type="Proteomes" id="UP000719412">
    <property type="component" value="Unassembled WGS sequence"/>
</dbReference>
<proteinExistence type="inferred from homology"/>
<dbReference type="CDD" id="cd05195">
    <property type="entry name" value="enoyl_red"/>
    <property type="match status" value="1"/>
</dbReference>
<feature type="domain" description="Ketosynthase family 3 (KS3)" evidence="2">
    <location>
        <begin position="101"/>
        <end position="471"/>
    </location>
</feature>
<dbReference type="GO" id="GO:0016491">
    <property type="term" value="F:oxidoreductase activity"/>
    <property type="evidence" value="ECO:0007669"/>
    <property type="project" value="InterPro"/>
</dbReference>